<feature type="compositionally biased region" description="Basic and acidic residues" evidence="1">
    <location>
        <begin position="1"/>
        <end position="13"/>
    </location>
</feature>
<keyword evidence="2" id="KW-0812">Transmembrane</keyword>
<evidence type="ECO:0000256" key="1">
    <source>
        <dbReference type="SAM" id="MobiDB-lite"/>
    </source>
</evidence>
<reference evidence="3 4" key="1">
    <citation type="journal article" date="2016" name="Nat. Biotechnol.">
        <title>Measurement of bacterial replication rates in microbial communities.</title>
        <authorList>
            <person name="Brown C.T."/>
            <person name="Olm M.R."/>
            <person name="Thomas B.C."/>
            <person name="Banfield J.F."/>
        </authorList>
    </citation>
    <scope>NUCLEOTIDE SEQUENCE [LARGE SCALE GENOMIC DNA]</scope>
    <source>
        <strain evidence="3">45_41</strain>
    </source>
</reference>
<dbReference type="AlphaFoldDB" id="A0A1Q6I117"/>
<feature type="region of interest" description="Disordered" evidence="1">
    <location>
        <begin position="1"/>
        <end position="25"/>
    </location>
</feature>
<keyword evidence="2" id="KW-1133">Transmembrane helix</keyword>
<dbReference type="PANTHER" id="PTHR30441:SF8">
    <property type="entry name" value="DUF748 DOMAIN-CONTAINING PROTEIN"/>
    <property type="match status" value="1"/>
</dbReference>
<sequence>MADNNRNNEEKSRAGISQKIKAPQERRQRRRRPVWLRILRGTGWVLLSLIVAVVIICSAVVWVLSPEQLTPIIERVASRSLNADVKVGRAELTFWSSFPKIKVEIDGLDIVSRSLDGLPAHERAALPADADSVLSVAHFTGGVNLVHALAGKITVYDVELNSPRLNLIQVNDTVSNFNIFPSSPPDTTSTPLPEITVNRFAITDAKPFRYRSLPDSVDVTVNLRTISLQGNDAPQYRLEMQTRVETPLLDDVSYETMRFSLDGRINWSARQPSQFNIDDLHFVLEDDVDMTLSTSVDIAENLTFNRLDMALRNIRPANLVEHLPKGLRDGFSTLDTDMSVNISARLVRPFVITDSITVPWVEATMSIPDCRFSFNTIDFRRLSAEIKAEVNGDDLNRSTVTVEKLSIDGNALDVDLSATVTSLLDNPVFKGKFYGAIDLNRLPPIVKRRLGGKLTGRFDADTKFDLRLSDFSARDFHKANIDGEINLRDLRYASADTLIRFYSHHARLAFGTDMTFRSDDRRVDSLLMVKINVDTAYMWDAGIETRIKSLRAGFGASNVVSSSDTTQINPFGGAVHLADFYCYSADDSVRVRLRDIGGFASLQRYKGEARVPILSLRLSAGRMRLAQPLYMTSLTGTKIDVTAHLRPRRRTRSRGAGNVEAGREALRALSASDSLGNTLHGRLLRLTAEQLDSAGVEVMDFNIDNSIRSLLRRWNIHGTMQATKGSLRLPHLRLRNSFTDLDLNFNTDSVELRSLNYRFGHSDFRVQGLVSNIRQALSTRRPGPVKIDFDIESDSINVNEIVRSLAGAGNGVSASDRALADEWAREELAEIENPDSLPDSIMGPILIPVNIDATLDVHARKVIYSDLLLDDFAGRLLIYHGMVNLHNLSARTEVGSLNVSALYSAPTADKINFGMAMDLHNFHIARLPQVVPALDSIVPMMHYLSGVVNAQIAVTSDITPDMYFDIPTLKGAMQFSGDSLVVFDNDTFRSLAKWLMFKNKKRNMIDHLNIEMTVADGMLNLYPFIVNIDRYKLGVMGYNDLDFNLNYHIAVLKSPIPFKFGINIKGMPGHTKIRLGGAKFKEKMVAQRDSIAANTRISLLSEINGAFRRGLRAARLGPLRIQGPADSSYMQAPEERFSAADSAVMIREGLIEVPDSVAADIFSRTDTIK</sequence>
<comment type="caution">
    <text evidence="3">The sequence shown here is derived from an EMBL/GenBank/DDBJ whole genome shotgun (WGS) entry which is preliminary data.</text>
</comment>
<dbReference type="GO" id="GO:0090313">
    <property type="term" value="P:regulation of protein targeting to membrane"/>
    <property type="evidence" value="ECO:0007669"/>
    <property type="project" value="TreeGrafter"/>
</dbReference>
<evidence type="ECO:0000313" key="4">
    <source>
        <dbReference type="Proteomes" id="UP000186549"/>
    </source>
</evidence>
<dbReference type="EMBL" id="MNQU01000235">
    <property type="protein sequence ID" value="OKZ32227.1"/>
    <property type="molecule type" value="Genomic_DNA"/>
</dbReference>
<organism evidence="3 4">
    <name type="scientific">Bacteroides uniformis</name>
    <dbReference type="NCBI Taxonomy" id="820"/>
    <lineage>
        <taxon>Bacteria</taxon>
        <taxon>Pseudomonadati</taxon>
        <taxon>Bacteroidota</taxon>
        <taxon>Bacteroidia</taxon>
        <taxon>Bacteroidales</taxon>
        <taxon>Bacteroidaceae</taxon>
        <taxon>Bacteroides</taxon>
    </lineage>
</organism>
<accession>A0A1Q6I117</accession>
<dbReference type="PANTHER" id="PTHR30441">
    <property type="entry name" value="DUF748 DOMAIN-CONTAINING PROTEIN"/>
    <property type="match status" value="1"/>
</dbReference>
<evidence type="ECO:0000313" key="3">
    <source>
        <dbReference type="EMBL" id="OKZ32227.1"/>
    </source>
</evidence>
<proteinExistence type="predicted"/>
<dbReference type="InterPro" id="IPR052894">
    <property type="entry name" value="AsmA-related"/>
</dbReference>
<feature type="transmembrane region" description="Helical" evidence="2">
    <location>
        <begin position="38"/>
        <end position="64"/>
    </location>
</feature>
<protein>
    <submittedName>
        <fullName evidence="3">Uncharacterized protein</fullName>
    </submittedName>
</protein>
<gene>
    <name evidence="3" type="ORF">BHV79_11110</name>
</gene>
<dbReference type="Proteomes" id="UP000186549">
    <property type="component" value="Unassembled WGS sequence"/>
</dbReference>
<keyword evidence="2" id="KW-0472">Membrane</keyword>
<dbReference type="GO" id="GO:0005886">
    <property type="term" value="C:plasma membrane"/>
    <property type="evidence" value="ECO:0007669"/>
    <property type="project" value="TreeGrafter"/>
</dbReference>
<evidence type="ECO:0000256" key="2">
    <source>
        <dbReference type="SAM" id="Phobius"/>
    </source>
</evidence>
<name>A0A1Q6I117_BACUN</name>